<name>A0A8E4ZLR8_9CAUD</name>
<keyword evidence="2" id="KW-1185">Reference proteome</keyword>
<accession>A0A8E4ZLR8</accession>
<sequence length="98" mass="11741">MKIEEIIKLYTVNITDLNQNNWKVVEVSDIEEICKEYYYRQLQSQKKTEWLPFVKENYKKFTDLTRDGKLLKKFDDGSVIKQGDKEPFAICTHFSEIL</sequence>
<protein>
    <submittedName>
        <fullName evidence="1">Uncharacterized protein</fullName>
    </submittedName>
</protein>
<evidence type="ECO:0000313" key="1">
    <source>
        <dbReference type="EMBL" id="QQV90452.1"/>
    </source>
</evidence>
<evidence type="ECO:0000313" key="2">
    <source>
        <dbReference type="Proteomes" id="UP000693706"/>
    </source>
</evidence>
<organism evidence="1 2">
    <name type="scientific">Olleya phage Harreka_1</name>
    <dbReference type="NCBI Taxonomy" id="2745673"/>
    <lineage>
        <taxon>Viruses</taxon>
        <taxon>Duplodnaviria</taxon>
        <taxon>Heunggongvirae</taxon>
        <taxon>Uroviricota</taxon>
        <taxon>Caudoviricetes</taxon>
        <taxon>Aggregaviridae</taxon>
        <taxon>Harrekavirus</taxon>
        <taxon>Harrekavirus harreka</taxon>
    </lineage>
</organism>
<proteinExistence type="predicted"/>
<gene>
    <name evidence="1" type="ORF">Harreka1_45</name>
</gene>
<reference evidence="1" key="1">
    <citation type="submission" date="2020-07" db="EMBL/GenBank/DDBJ databases">
        <title>Highly diverse flavobacterial phages as mortality factor during North Sea spring blooms.</title>
        <authorList>
            <person name="Bartlau N."/>
            <person name="Wichels A."/>
            <person name="Krohne G."/>
            <person name="Adriaenssens E.M."/>
            <person name="Heins A."/>
            <person name="Fuchs B.M."/>
            <person name="Amann R."/>
            <person name="Moraru C."/>
        </authorList>
    </citation>
    <scope>NUCLEOTIDE SEQUENCE</scope>
</reference>
<dbReference type="EMBL" id="MT732457">
    <property type="protein sequence ID" value="QQV90452.1"/>
    <property type="molecule type" value="Genomic_DNA"/>
</dbReference>
<dbReference type="Proteomes" id="UP000693706">
    <property type="component" value="Segment"/>
</dbReference>